<dbReference type="InterPro" id="IPR041522">
    <property type="entry name" value="CdaR_GGDEF"/>
</dbReference>
<dbReference type="RefSeq" id="WP_318784103.1">
    <property type="nucleotide sequence ID" value="NZ_JADBDZ010000001.1"/>
</dbReference>
<dbReference type="Pfam" id="PF13556">
    <property type="entry name" value="HTH_30"/>
    <property type="match status" value="1"/>
</dbReference>
<feature type="domain" description="PucR C-terminal helix-turn-helix" evidence="2">
    <location>
        <begin position="481"/>
        <end position="539"/>
    </location>
</feature>
<name>A0ABR9JR00_9ACTN</name>
<dbReference type="InterPro" id="IPR051448">
    <property type="entry name" value="CdaR-like_regulators"/>
</dbReference>
<dbReference type="EMBL" id="JADBDZ010000001">
    <property type="protein sequence ID" value="MBE1532992.1"/>
    <property type="molecule type" value="Genomic_DNA"/>
</dbReference>
<dbReference type="InterPro" id="IPR025736">
    <property type="entry name" value="PucR_C-HTH_dom"/>
</dbReference>
<evidence type="ECO:0000313" key="5">
    <source>
        <dbReference type="Proteomes" id="UP000627838"/>
    </source>
</evidence>
<evidence type="ECO:0000259" key="2">
    <source>
        <dbReference type="Pfam" id="PF13556"/>
    </source>
</evidence>
<dbReference type="Gene3D" id="1.10.10.2840">
    <property type="entry name" value="PucR C-terminal helix-turn-helix domain"/>
    <property type="match status" value="1"/>
</dbReference>
<dbReference type="PANTHER" id="PTHR33744:SF17">
    <property type="entry name" value="CONSERVED PROTEIN"/>
    <property type="match status" value="1"/>
</dbReference>
<dbReference type="Proteomes" id="UP000627838">
    <property type="component" value="Unassembled WGS sequence"/>
</dbReference>
<feature type="domain" description="CdaR GGDEF-like" evidence="3">
    <location>
        <begin position="311"/>
        <end position="427"/>
    </location>
</feature>
<evidence type="ECO:0000313" key="4">
    <source>
        <dbReference type="EMBL" id="MBE1532992.1"/>
    </source>
</evidence>
<evidence type="ECO:0000259" key="3">
    <source>
        <dbReference type="Pfam" id="PF17853"/>
    </source>
</evidence>
<keyword evidence="5" id="KW-1185">Reference proteome</keyword>
<organism evidence="4 5">
    <name type="scientific">Actinomadura algeriensis</name>
    <dbReference type="NCBI Taxonomy" id="1679523"/>
    <lineage>
        <taxon>Bacteria</taxon>
        <taxon>Bacillati</taxon>
        <taxon>Actinomycetota</taxon>
        <taxon>Actinomycetes</taxon>
        <taxon>Streptosporangiales</taxon>
        <taxon>Thermomonosporaceae</taxon>
        <taxon>Actinomadura</taxon>
    </lineage>
</organism>
<dbReference type="Pfam" id="PF17853">
    <property type="entry name" value="GGDEF_2"/>
    <property type="match status" value="1"/>
</dbReference>
<protein>
    <recommendedName>
        <fullName evidence="6">PucR family transcriptional regulator</fullName>
    </recommendedName>
</protein>
<proteinExistence type="inferred from homology"/>
<evidence type="ECO:0000256" key="1">
    <source>
        <dbReference type="ARBA" id="ARBA00006754"/>
    </source>
</evidence>
<dbReference type="InterPro" id="IPR042070">
    <property type="entry name" value="PucR_C-HTH_sf"/>
</dbReference>
<reference evidence="4 5" key="1">
    <citation type="submission" date="2020-10" db="EMBL/GenBank/DDBJ databases">
        <title>Sequencing the genomes of 1000 actinobacteria strains.</title>
        <authorList>
            <person name="Klenk H.-P."/>
        </authorList>
    </citation>
    <scope>NUCLEOTIDE SEQUENCE [LARGE SCALE GENOMIC DNA]</scope>
    <source>
        <strain evidence="4 5">DSM 46744</strain>
    </source>
</reference>
<comment type="similarity">
    <text evidence="1">Belongs to the CdaR family.</text>
</comment>
<gene>
    <name evidence="4" type="ORF">H4W34_002825</name>
</gene>
<comment type="caution">
    <text evidence="4">The sequence shown here is derived from an EMBL/GenBank/DDBJ whole genome shotgun (WGS) entry which is preliminary data.</text>
</comment>
<evidence type="ECO:0008006" key="6">
    <source>
        <dbReference type="Google" id="ProtNLM"/>
    </source>
</evidence>
<dbReference type="PANTHER" id="PTHR33744">
    <property type="entry name" value="CARBOHYDRATE DIACID REGULATOR"/>
    <property type="match status" value="1"/>
</dbReference>
<sequence>MRIDAGAGPGAGAADGARLRDVVTALGSLADLAAAPDGPDVPVRDVVITEPGDAAHPRPAALVLAIGARGGAAAELVRAAGRDGASAVAVRAARPADGSADGTLRDAAQASGVALLTVAPDARWEQIETVVQAVVGHAMAMPGPDHGDSHGDLFFLAQTVATLTGGIVTVEDAANHVVAYSPSDDDADELRRLTILTRDCPEQYLSVLRGWGVYRRLRGGEEVIAVDEHPELGIRRRLVAGVTAGGRLLGTIWVQEGAAPLSSRAAEVLRGAARLAALHLVRYRGEASLAAGLREDLAAALLDGRVPPGAAAGHVGITPDTPVTVVALDTGSGGEPPDRALRSARTVEIVSVYAAAYRRDALVTELGGRVYLLLPDTGGPAVTRWARGLVGTLRQSLGAPARAGVAGPAPRPADVPAARRDADRVLHALARLPGRDAAAFDELRSSVVLDEVMGLLAGNPHLHDPAVDVLVEHDREHGTELARSLRLYLDAFGDVGRAAGLLHVHPNTLRHRVRRAVALTGLDLDDPDQRLVAMLQLRARE</sequence>
<accession>A0ABR9JR00</accession>